<name>A0A9P0AJW7_BEMTA</name>
<comment type="similarity">
    <text evidence="1">Belongs to the GILT family.</text>
</comment>
<reference evidence="3" key="1">
    <citation type="submission" date="2021-12" db="EMBL/GenBank/DDBJ databases">
        <authorList>
            <person name="King R."/>
        </authorList>
    </citation>
    <scope>NUCLEOTIDE SEQUENCE</scope>
</reference>
<evidence type="ECO:0000256" key="1">
    <source>
        <dbReference type="ARBA" id="ARBA00005679"/>
    </source>
</evidence>
<dbReference type="GO" id="GO:0016671">
    <property type="term" value="F:oxidoreductase activity, acting on a sulfur group of donors, disulfide as acceptor"/>
    <property type="evidence" value="ECO:0007669"/>
    <property type="project" value="InterPro"/>
</dbReference>
<dbReference type="AlphaFoldDB" id="A0A9P0AJW7"/>
<dbReference type="EMBL" id="OU963869">
    <property type="protein sequence ID" value="CAH0394619.1"/>
    <property type="molecule type" value="Genomic_DNA"/>
</dbReference>
<sequence>MIHSVKVFTKRNALALFLFTLVLTFWQLKLKYHLDDSSGVNSEENMYIEKKYDSFGKEISEFLPVKVTVYYETMCPDSRNFFVNQLLPTYEEIPQLITLDLVPYGKASTTKHGDKYEFSCQHGEGECYGNKLHACAINAITNQPVLLKVLTCMISKSFSPDDSVGTCIKPSGLDVDTLISCARSSEGDKLLNYCGERTMKERPDIFSQFIPTVLLNDDYGRQQLRLKNLRREICAQYPKNNLPNGC</sequence>
<keyword evidence="2" id="KW-0325">Glycoprotein</keyword>
<evidence type="ECO:0000256" key="2">
    <source>
        <dbReference type="ARBA" id="ARBA00023180"/>
    </source>
</evidence>
<dbReference type="PANTHER" id="PTHR13234:SF71">
    <property type="entry name" value="GAMMA-INTERFERON-INDUCIBLE LYSOSOMAL THIOL REDUCTASE-LIKE PROTEIN"/>
    <property type="match status" value="1"/>
</dbReference>
<keyword evidence="4" id="KW-1185">Reference proteome</keyword>
<dbReference type="Proteomes" id="UP001152759">
    <property type="component" value="Chromosome 8"/>
</dbReference>
<dbReference type="Pfam" id="PF03227">
    <property type="entry name" value="GILT"/>
    <property type="match status" value="1"/>
</dbReference>
<evidence type="ECO:0008006" key="5">
    <source>
        <dbReference type="Google" id="ProtNLM"/>
    </source>
</evidence>
<dbReference type="InterPro" id="IPR004911">
    <property type="entry name" value="Interferon-induced_GILT"/>
</dbReference>
<dbReference type="KEGG" id="btab:109035462"/>
<evidence type="ECO:0000313" key="3">
    <source>
        <dbReference type="EMBL" id="CAH0394619.1"/>
    </source>
</evidence>
<accession>A0A9P0AJW7</accession>
<dbReference type="PANTHER" id="PTHR13234">
    <property type="entry name" value="GAMMA-INTERFERON INDUCIBLE LYSOSOMAL THIOL REDUCTASE GILT"/>
    <property type="match status" value="1"/>
</dbReference>
<protein>
    <recommendedName>
        <fullName evidence="5">Gamma-interferon-inducible lysosomal thiol reductase</fullName>
    </recommendedName>
</protein>
<evidence type="ECO:0000313" key="4">
    <source>
        <dbReference type="Proteomes" id="UP001152759"/>
    </source>
</evidence>
<organism evidence="3 4">
    <name type="scientific">Bemisia tabaci</name>
    <name type="common">Sweetpotato whitefly</name>
    <name type="synonym">Aleurodes tabaci</name>
    <dbReference type="NCBI Taxonomy" id="7038"/>
    <lineage>
        <taxon>Eukaryota</taxon>
        <taxon>Metazoa</taxon>
        <taxon>Ecdysozoa</taxon>
        <taxon>Arthropoda</taxon>
        <taxon>Hexapoda</taxon>
        <taxon>Insecta</taxon>
        <taxon>Pterygota</taxon>
        <taxon>Neoptera</taxon>
        <taxon>Paraneoptera</taxon>
        <taxon>Hemiptera</taxon>
        <taxon>Sternorrhyncha</taxon>
        <taxon>Aleyrodoidea</taxon>
        <taxon>Aleyrodidae</taxon>
        <taxon>Aleyrodinae</taxon>
        <taxon>Bemisia</taxon>
    </lineage>
</organism>
<gene>
    <name evidence="3" type="ORF">BEMITA_LOCUS12895</name>
</gene>
<proteinExistence type="inferred from homology"/>